<protein>
    <submittedName>
        <fullName evidence="1">Uncharacterized protein</fullName>
    </submittedName>
</protein>
<name>A0A2P2P2Q6_RHIMU</name>
<dbReference type="AlphaFoldDB" id="A0A2P2P2Q6"/>
<accession>A0A2P2P2Q6</accession>
<sequence length="28" mass="3301">MPFPAHFRNHPHAIFAYVLLYSMEKGIL</sequence>
<organism evidence="1">
    <name type="scientific">Rhizophora mucronata</name>
    <name type="common">Asiatic mangrove</name>
    <dbReference type="NCBI Taxonomy" id="61149"/>
    <lineage>
        <taxon>Eukaryota</taxon>
        <taxon>Viridiplantae</taxon>
        <taxon>Streptophyta</taxon>
        <taxon>Embryophyta</taxon>
        <taxon>Tracheophyta</taxon>
        <taxon>Spermatophyta</taxon>
        <taxon>Magnoliopsida</taxon>
        <taxon>eudicotyledons</taxon>
        <taxon>Gunneridae</taxon>
        <taxon>Pentapetalae</taxon>
        <taxon>rosids</taxon>
        <taxon>fabids</taxon>
        <taxon>Malpighiales</taxon>
        <taxon>Rhizophoraceae</taxon>
        <taxon>Rhizophora</taxon>
    </lineage>
</organism>
<proteinExistence type="predicted"/>
<reference evidence="1" key="1">
    <citation type="submission" date="2018-02" db="EMBL/GenBank/DDBJ databases">
        <title>Rhizophora mucronata_Transcriptome.</title>
        <authorList>
            <person name="Meera S.P."/>
            <person name="Sreeshan A."/>
            <person name="Augustine A."/>
        </authorList>
    </citation>
    <scope>NUCLEOTIDE SEQUENCE</scope>
    <source>
        <tissue evidence="1">Leaf</tissue>
    </source>
</reference>
<dbReference type="EMBL" id="GGEC01068427">
    <property type="protein sequence ID" value="MBX48911.1"/>
    <property type="molecule type" value="Transcribed_RNA"/>
</dbReference>
<evidence type="ECO:0000313" key="1">
    <source>
        <dbReference type="EMBL" id="MBX48911.1"/>
    </source>
</evidence>